<feature type="transmembrane region" description="Helical" evidence="2">
    <location>
        <begin position="258"/>
        <end position="275"/>
    </location>
</feature>
<keyword evidence="2" id="KW-1133">Transmembrane helix</keyword>
<feature type="transmembrane region" description="Helical" evidence="2">
    <location>
        <begin position="102"/>
        <end position="124"/>
    </location>
</feature>
<feature type="transmembrane region" description="Helical" evidence="2">
    <location>
        <begin position="12"/>
        <end position="29"/>
    </location>
</feature>
<evidence type="ECO:0000256" key="2">
    <source>
        <dbReference type="SAM" id="Phobius"/>
    </source>
</evidence>
<name>A0A1E3M102_9SPHN</name>
<feature type="transmembrane region" description="Helical" evidence="2">
    <location>
        <begin position="365"/>
        <end position="381"/>
    </location>
</feature>
<keyword evidence="4" id="KW-1185">Reference proteome</keyword>
<feature type="transmembrane region" description="Helical" evidence="2">
    <location>
        <begin position="185"/>
        <end position="210"/>
    </location>
</feature>
<feature type="region of interest" description="Disordered" evidence="1">
    <location>
        <begin position="488"/>
        <end position="513"/>
    </location>
</feature>
<evidence type="ECO:0008006" key="5">
    <source>
        <dbReference type="Google" id="ProtNLM"/>
    </source>
</evidence>
<keyword evidence="2" id="KW-0812">Transmembrane</keyword>
<dbReference type="Proteomes" id="UP000094487">
    <property type="component" value="Unassembled WGS sequence"/>
</dbReference>
<reference evidence="3 4" key="1">
    <citation type="submission" date="2016-08" db="EMBL/GenBank/DDBJ databases">
        <title>Draft genome of the agarase producing Sphingomonas sp. MCT13.</title>
        <authorList>
            <person name="D'Andrea M.M."/>
            <person name="Rossolini G.M."/>
            <person name="Thaller M.C."/>
        </authorList>
    </citation>
    <scope>NUCLEOTIDE SEQUENCE [LARGE SCALE GENOMIC DNA]</scope>
    <source>
        <strain evidence="3 4">MCT13</strain>
    </source>
</reference>
<organism evidence="3 4">
    <name type="scientific">Sphingomonas turrisvirgatae</name>
    <dbReference type="NCBI Taxonomy" id="1888892"/>
    <lineage>
        <taxon>Bacteria</taxon>
        <taxon>Pseudomonadati</taxon>
        <taxon>Pseudomonadota</taxon>
        <taxon>Alphaproteobacteria</taxon>
        <taxon>Sphingomonadales</taxon>
        <taxon>Sphingomonadaceae</taxon>
        <taxon>Sphingomonas</taxon>
    </lineage>
</organism>
<proteinExistence type="predicted"/>
<feature type="transmembrane region" description="Helical" evidence="2">
    <location>
        <begin position="222"/>
        <end position="246"/>
    </location>
</feature>
<evidence type="ECO:0000313" key="4">
    <source>
        <dbReference type="Proteomes" id="UP000094487"/>
    </source>
</evidence>
<keyword evidence="2" id="KW-0472">Membrane</keyword>
<gene>
    <name evidence="3" type="ORF">BFL28_08355</name>
</gene>
<feature type="transmembrane region" description="Helical" evidence="2">
    <location>
        <begin position="130"/>
        <end position="148"/>
    </location>
</feature>
<protein>
    <recommendedName>
        <fullName evidence="5">Glycosyltransferase RgtA/B/C/D-like domain-containing protein</fullName>
    </recommendedName>
</protein>
<feature type="transmembrane region" description="Helical" evidence="2">
    <location>
        <begin position="387"/>
        <end position="404"/>
    </location>
</feature>
<dbReference type="AlphaFoldDB" id="A0A1E3M102"/>
<dbReference type="OrthoDB" id="1082056at2"/>
<dbReference type="STRING" id="1888892.BFL28_08355"/>
<feature type="transmembrane region" description="Helical" evidence="2">
    <location>
        <begin position="333"/>
        <end position="353"/>
    </location>
</feature>
<evidence type="ECO:0000256" key="1">
    <source>
        <dbReference type="SAM" id="MobiDB-lite"/>
    </source>
</evidence>
<feature type="transmembrane region" description="Helical" evidence="2">
    <location>
        <begin position="287"/>
        <end position="313"/>
    </location>
</feature>
<sequence length="513" mass="52500">MGPARAGNWREQALAILIAGLLTLAWTIADWARLSALILPDPDDMMRLAQIRDWISGQAFGNVTQYRLGSGLAMHWSRLPDLVPAALIVGLEPISGRHGAELVAVIAWPAMLFAATLTLLAGIARRLSGQAQAGIVALLLGALAYPATGVFMPGRIDHHGLQLVLLLVAVRAMIAAPSARAGGVAGLAIAASLAIGLESAPLCALVLASLALRWALGGEGRAVIAAGVALASGTAATALVLAPGVWPASLCDTFTPPVAWLTMLAGVLLALAGAIPGSRASAGRLAALAAAGIMLVTAAPWLAPACLAGPYGAVSPLLRTLWLDHVAEAQPLLKTPMAVVIGYAGLMLAGMAAATLNAWRNPRDAAALAWAGLLIGAFLLSCIQLRLAPFGAALAVPVLAYAVVRTRARGRPLATAAAWAASAGILYPLAASALPVTSPPEPARAPCLTRANLGRIAALGHGIVAVPLDMGVYVLATSSHRVLAAPYHRNGDATQVRPGQTGRTGRLRRARHR</sequence>
<feature type="transmembrane region" description="Helical" evidence="2">
    <location>
        <begin position="416"/>
        <end position="436"/>
    </location>
</feature>
<feature type="transmembrane region" description="Helical" evidence="2">
    <location>
        <begin position="456"/>
        <end position="476"/>
    </location>
</feature>
<comment type="caution">
    <text evidence="3">The sequence shown here is derived from an EMBL/GenBank/DDBJ whole genome shotgun (WGS) entry which is preliminary data.</text>
</comment>
<dbReference type="EMBL" id="MDDS01000003">
    <property type="protein sequence ID" value="ODP39641.1"/>
    <property type="molecule type" value="Genomic_DNA"/>
</dbReference>
<evidence type="ECO:0000313" key="3">
    <source>
        <dbReference type="EMBL" id="ODP39641.1"/>
    </source>
</evidence>
<dbReference type="RefSeq" id="WP_069318598.1">
    <property type="nucleotide sequence ID" value="NZ_MDDS01000003.1"/>
</dbReference>
<accession>A0A1E3M102</accession>